<dbReference type="InterPro" id="IPR006984">
    <property type="entry name" value="Fcf1/UTP23"/>
</dbReference>
<keyword evidence="4" id="KW-0539">Nucleus</keyword>
<name>A0AAW0M0L5_QUESU</name>
<dbReference type="AlphaFoldDB" id="A0AAW0M0L5"/>
<dbReference type="SUPFAM" id="SSF88723">
    <property type="entry name" value="PIN domain-like"/>
    <property type="match status" value="1"/>
</dbReference>
<proteinExistence type="predicted"/>
<dbReference type="InterPro" id="IPR029060">
    <property type="entry name" value="PIN-like_dom_sf"/>
</dbReference>
<evidence type="ECO:0000256" key="2">
    <source>
        <dbReference type="ARBA" id="ARBA00022517"/>
    </source>
</evidence>
<dbReference type="GO" id="GO:0006364">
    <property type="term" value="P:rRNA processing"/>
    <property type="evidence" value="ECO:0007669"/>
    <property type="project" value="UniProtKB-KW"/>
</dbReference>
<dbReference type="Gene3D" id="3.40.50.1010">
    <property type="entry name" value="5'-nuclease"/>
    <property type="match status" value="1"/>
</dbReference>
<comment type="subcellular location">
    <subcellularLocation>
        <location evidence="1">Nucleus</location>
        <location evidence="1">Nucleolus</location>
    </subcellularLocation>
</comment>
<dbReference type="PANTHER" id="PTHR12416">
    <property type="entry name" value="RRNA-PROCESSING PROTEIN UTP23 HOMOLOG"/>
    <property type="match status" value="1"/>
</dbReference>
<keyword evidence="3" id="KW-0698">rRNA processing</keyword>
<dbReference type="GO" id="GO:0032040">
    <property type="term" value="C:small-subunit processome"/>
    <property type="evidence" value="ECO:0007669"/>
    <property type="project" value="InterPro"/>
</dbReference>
<accession>A0AAW0M0L5</accession>
<sequence>MGKVKKGPKFAAMKKMVTKKSINNYKQQVLDPKRNDNNEKKLPRNVPKVSSALFFNYNTSLGPPYRVLVDTNFINLSIQNKLDLEKGMMDCLYAKCTPCITQCVMAELEKLGQKYRVALRYLPMLFTYTAIFPNKVLYACHLRSPKKIYDCHSHFFIYVSMKRIKICWMHVLMCMWE</sequence>
<protein>
    <submittedName>
        <fullName evidence="5">Rrna-processing protein fcf1</fullName>
    </submittedName>
</protein>
<keyword evidence="2" id="KW-0690">Ribosome biogenesis</keyword>
<dbReference type="EMBL" id="PKMF04000029">
    <property type="protein sequence ID" value="KAK7857215.1"/>
    <property type="molecule type" value="Genomic_DNA"/>
</dbReference>
<evidence type="ECO:0000256" key="1">
    <source>
        <dbReference type="ARBA" id="ARBA00004604"/>
    </source>
</evidence>
<reference evidence="5" key="2">
    <citation type="journal article" date="2018" name="Sci. Data">
        <title>The draft genome sequence of cork oak.</title>
        <authorList>
            <person name="Ramos A.M."/>
            <person name="Usie A."/>
            <person name="Barbosa P."/>
            <person name="Barros P.M."/>
            <person name="Capote T."/>
            <person name="Chaves I."/>
            <person name="Simoes F."/>
            <person name="Abreu I."/>
            <person name="Carrasquinho I."/>
            <person name="Faro C."/>
            <person name="Guimaraes J.B."/>
            <person name="Mendonca D."/>
            <person name="Nobrega F."/>
            <person name="Rodrigues L."/>
            <person name="Saibo N.J.M."/>
            <person name="Varela M.C."/>
            <person name="Egas C."/>
            <person name="Matos J."/>
            <person name="Miguel C.M."/>
            <person name="Oliveira M.M."/>
            <person name="Ricardo C.P."/>
            <person name="Goncalves S."/>
        </authorList>
    </citation>
    <scope>NUCLEOTIDE SEQUENCE [LARGE SCALE GENOMIC DNA]</scope>
    <source>
        <strain evidence="5">HL8</strain>
    </source>
</reference>
<comment type="caution">
    <text evidence="5">The sequence shown here is derived from an EMBL/GenBank/DDBJ whole genome shotgun (WGS) entry which is preliminary data.</text>
</comment>
<reference evidence="5" key="1">
    <citation type="submission" date="2017-12" db="EMBL/GenBank/DDBJ databases">
        <authorList>
            <person name="Barbosa P."/>
            <person name="Usie A."/>
            <person name="Ramos A.M."/>
        </authorList>
    </citation>
    <scope>NUCLEOTIDE SEQUENCE</scope>
    <source>
        <strain evidence="5">HL8</strain>
        <tissue evidence="5">Leaves</tissue>
    </source>
</reference>
<reference evidence="5" key="3">
    <citation type="submission" date="2023-07" db="EMBL/GenBank/DDBJ databases">
        <title>An improved reference 1 genome and first organelle genomes of Quercus suber.</title>
        <authorList>
            <consortium name="Genosuber Consortium"/>
            <person name="Usie A."/>
            <person name="Serra O."/>
            <person name="Barros P."/>
        </authorList>
    </citation>
    <scope>NUCLEOTIDE SEQUENCE</scope>
    <source>
        <strain evidence="5">HL8</strain>
        <tissue evidence="5">Leaves</tissue>
    </source>
</reference>
<evidence type="ECO:0000313" key="5">
    <source>
        <dbReference type="EMBL" id="KAK7857215.1"/>
    </source>
</evidence>
<organism evidence="5">
    <name type="scientific">Quercus suber</name>
    <name type="common">Cork oak</name>
    <dbReference type="NCBI Taxonomy" id="58331"/>
    <lineage>
        <taxon>Eukaryota</taxon>
        <taxon>Viridiplantae</taxon>
        <taxon>Streptophyta</taxon>
        <taxon>Embryophyta</taxon>
        <taxon>Tracheophyta</taxon>
        <taxon>Spermatophyta</taxon>
        <taxon>Magnoliopsida</taxon>
        <taxon>eudicotyledons</taxon>
        <taxon>Gunneridae</taxon>
        <taxon>Pentapetalae</taxon>
        <taxon>rosids</taxon>
        <taxon>fabids</taxon>
        <taxon>Fagales</taxon>
        <taxon>Fagaceae</taxon>
        <taxon>Quercus</taxon>
    </lineage>
</organism>
<evidence type="ECO:0000256" key="3">
    <source>
        <dbReference type="ARBA" id="ARBA00022552"/>
    </source>
</evidence>
<dbReference type="Pfam" id="PF04900">
    <property type="entry name" value="Fcf1"/>
    <property type="match status" value="1"/>
</dbReference>
<gene>
    <name evidence="5" type="primary">FCF1_4</name>
    <name evidence="5" type="ORF">CFP56_019177</name>
</gene>
<evidence type="ECO:0000256" key="4">
    <source>
        <dbReference type="ARBA" id="ARBA00023242"/>
    </source>
</evidence>